<gene>
    <name evidence="6" type="primary">epsD_2</name>
    <name evidence="6" type="ORF">SCARR_03389</name>
</gene>
<evidence type="ECO:0000256" key="1">
    <source>
        <dbReference type="ARBA" id="ARBA00004370"/>
    </source>
</evidence>
<evidence type="ECO:0000256" key="3">
    <source>
        <dbReference type="ARBA" id="ARBA00023136"/>
    </source>
</evidence>
<feature type="domain" description="Type II/III secretion system secretin-like" evidence="5">
    <location>
        <begin position="144"/>
        <end position="291"/>
    </location>
</feature>
<organism evidence="6 7">
    <name type="scientific">Pontiella sulfatireligans</name>
    <dbReference type="NCBI Taxonomy" id="2750658"/>
    <lineage>
        <taxon>Bacteria</taxon>
        <taxon>Pseudomonadati</taxon>
        <taxon>Kiritimatiellota</taxon>
        <taxon>Kiritimatiellia</taxon>
        <taxon>Kiritimatiellales</taxon>
        <taxon>Pontiellaceae</taxon>
        <taxon>Pontiella</taxon>
    </lineage>
</organism>
<evidence type="ECO:0000313" key="7">
    <source>
        <dbReference type="Proteomes" id="UP000346198"/>
    </source>
</evidence>
<dbReference type="PANTHER" id="PTHR30332:SF24">
    <property type="entry name" value="SECRETIN GSPD-RELATED"/>
    <property type="match status" value="1"/>
</dbReference>
<dbReference type="EMBL" id="CAAHFH010000002">
    <property type="protein sequence ID" value="VGO21317.1"/>
    <property type="molecule type" value="Genomic_DNA"/>
</dbReference>
<dbReference type="InterPro" id="IPR001775">
    <property type="entry name" value="GspD/PilQ"/>
</dbReference>
<keyword evidence="3" id="KW-0472">Membrane</keyword>
<dbReference type="GO" id="GO:0009306">
    <property type="term" value="P:protein secretion"/>
    <property type="evidence" value="ECO:0007669"/>
    <property type="project" value="InterPro"/>
</dbReference>
<sequence>MKILTTGKPAAGSWLGAFLALGCLVPEARAIDERPQVRIEARVLEWQRSGSLDVDFAVAYQRNSDSDSNVDSASLTLTPNQPLTSAARIFFDDLETSAGNFEAVIETLETAGSVHILSKPYNVVTSAEIPESEFNILKESSPDYTATLSNVTEIPYESAKVAGQNLVSVTEYQKSGVSLEVSVQKVIENNLIVLTMDMNVSDVTGFVNVGLNKQKEPMRVPTVDRRSIKSRVIVPDGQIFIAGLMKTTQQIEMRRGIPWLGELPLLKYIFSSTRTIDMENELVFLVKAEILTPYKPYFGEEEGAGEKQ</sequence>
<comment type="subcellular location">
    <subcellularLocation>
        <location evidence="1">Membrane</location>
    </subcellularLocation>
</comment>
<protein>
    <submittedName>
        <fullName evidence="6">Type II secretion system protein D</fullName>
    </submittedName>
</protein>
<dbReference type="GO" id="GO:0015627">
    <property type="term" value="C:type II protein secretion system complex"/>
    <property type="evidence" value="ECO:0007669"/>
    <property type="project" value="TreeGrafter"/>
</dbReference>
<dbReference type="AlphaFoldDB" id="A0A6C2UPS4"/>
<evidence type="ECO:0000259" key="5">
    <source>
        <dbReference type="Pfam" id="PF00263"/>
    </source>
</evidence>
<dbReference type="InterPro" id="IPR050810">
    <property type="entry name" value="Bact_Secretion_Sys_Channel"/>
</dbReference>
<evidence type="ECO:0000256" key="2">
    <source>
        <dbReference type="ARBA" id="ARBA00022729"/>
    </source>
</evidence>
<proteinExistence type="inferred from homology"/>
<comment type="similarity">
    <text evidence="4">Belongs to the bacterial secretin family.</text>
</comment>
<evidence type="ECO:0000313" key="6">
    <source>
        <dbReference type="EMBL" id="VGO21317.1"/>
    </source>
</evidence>
<dbReference type="GO" id="GO:0016020">
    <property type="term" value="C:membrane"/>
    <property type="evidence" value="ECO:0007669"/>
    <property type="project" value="UniProtKB-SubCell"/>
</dbReference>
<accession>A0A6C2UPS4</accession>
<dbReference type="RefSeq" id="WP_136062795.1">
    <property type="nucleotide sequence ID" value="NZ_CAAHFH010000002.1"/>
</dbReference>
<evidence type="ECO:0000256" key="4">
    <source>
        <dbReference type="RuleBase" id="RU004003"/>
    </source>
</evidence>
<dbReference type="InterPro" id="IPR004846">
    <property type="entry name" value="T2SS/T3SS_dom"/>
</dbReference>
<dbReference type="PANTHER" id="PTHR30332">
    <property type="entry name" value="PROBABLE GENERAL SECRETION PATHWAY PROTEIN D"/>
    <property type="match status" value="1"/>
</dbReference>
<keyword evidence="2" id="KW-0732">Signal</keyword>
<dbReference type="PROSITE" id="PS51257">
    <property type="entry name" value="PROKAR_LIPOPROTEIN"/>
    <property type="match status" value="1"/>
</dbReference>
<keyword evidence="7" id="KW-1185">Reference proteome</keyword>
<dbReference type="PRINTS" id="PR00811">
    <property type="entry name" value="BCTERIALGSPD"/>
</dbReference>
<reference evidence="6 7" key="1">
    <citation type="submission" date="2019-04" db="EMBL/GenBank/DDBJ databases">
        <authorList>
            <person name="Van Vliet M D."/>
        </authorList>
    </citation>
    <scope>NUCLEOTIDE SEQUENCE [LARGE SCALE GENOMIC DNA]</scope>
    <source>
        <strain evidence="6 7">F21</strain>
    </source>
</reference>
<name>A0A6C2UPS4_9BACT</name>
<dbReference type="Pfam" id="PF00263">
    <property type="entry name" value="Secretin"/>
    <property type="match status" value="1"/>
</dbReference>
<dbReference type="Proteomes" id="UP000346198">
    <property type="component" value="Unassembled WGS sequence"/>
</dbReference>